<reference evidence="1" key="1">
    <citation type="submission" date="2020-05" db="EMBL/GenBank/DDBJ databases">
        <authorList>
            <person name="Chiriac C."/>
            <person name="Salcher M."/>
            <person name="Ghai R."/>
            <person name="Kavagutti S V."/>
        </authorList>
    </citation>
    <scope>NUCLEOTIDE SEQUENCE</scope>
</reference>
<evidence type="ECO:0000313" key="1">
    <source>
        <dbReference type="EMBL" id="CAB5024677.1"/>
    </source>
</evidence>
<dbReference type="AlphaFoldDB" id="A0A6J7R7I0"/>
<dbReference type="EMBL" id="CAFBOS010000281">
    <property type="protein sequence ID" value="CAB5024677.1"/>
    <property type="molecule type" value="Genomic_DNA"/>
</dbReference>
<name>A0A6J7R7I0_9ZZZZ</name>
<proteinExistence type="predicted"/>
<gene>
    <name evidence="1" type="ORF">UFOPK3967_02973</name>
</gene>
<protein>
    <submittedName>
        <fullName evidence="1">Unannotated protein</fullName>
    </submittedName>
</protein>
<sequence length="228" mass="25729">MVFLTDLVEVLDIDVVVLVQVLHAGLREHARHAEGAEEALGGHDPPVAARRHVLRLAAAACPHAKQAHLAHLLDADRQPHVGLAGLDRQVHRTHRSSAGGARVDDVEHRDTGLTDLLLDLLTDARRGVEQRASAYDIHVLDGHAAVGERGQRRDGRQVKHVLVVVTAELGHVSPEDPDIVSSHWWTPSNDAGRWCDRDDRIRVKRFRSGRSRTRRLRRRRRRCQRRTW</sequence>
<organism evidence="1">
    <name type="scientific">freshwater metagenome</name>
    <dbReference type="NCBI Taxonomy" id="449393"/>
    <lineage>
        <taxon>unclassified sequences</taxon>
        <taxon>metagenomes</taxon>
        <taxon>ecological metagenomes</taxon>
    </lineage>
</organism>
<accession>A0A6J7R7I0</accession>